<sequence>MSPVLWLLIFIQISCHIEATILNQSLFTLHSENKSTGIEHPRYAILKSDVKNLSESFWKIGQQSTSASVERNIRQRRSYTYYGAWGYYGGAGTGNTGGLRHTAAGVRMRRSRRHHRYRRHHHRRIITRRRIYYPVSFGGSYGYGYYGK</sequence>
<dbReference type="EMBL" id="JAKKPZ010000001">
    <property type="protein sequence ID" value="KAI1728971.1"/>
    <property type="molecule type" value="Genomic_DNA"/>
</dbReference>
<name>A0AAD4NIS7_9BILA</name>
<evidence type="ECO:0000313" key="2">
    <source>
        <dbReference type="EMBL" id="KAI1728971.1"/>
    </source>
</evidence>
<reference evidence="2" key="1">
    <citation type="submission" date="2022-01" db="EMBL/GenBank/DDBJ databases">
        <title>Genome Sequence Resource for Two Populations of Ditylenchus destructor, the Migratory Endoparasitic Phytonematode.</title>
        <authorList>
            <person name="Zhang H."/>
            <person name="Lin R."/>
            <person name="Xie B."/>
        </authorList>
    </citation>
    <scope>NUCLEOTIDE SEQUENCE</scope>
    <source>
        <strain evidence="2">BazhouSP</strain>
    </source>
</reference>
<feature type="signal peptide" evidence="1">
    <location>
        <begin position="1"/>
        <end position="19"/>
    </location>
</feature>
<evidence type="ECO:0000256" key="1">
    <source>
        <dbReference type="SAM" id="SignalP"/>
    </source>
</evidence>
<organism evidence="2 3">
    <name type="scientific">Ditylenchus destructor</name>
    <dbReference type="NCBI Taxonomy" id="166010"/>
    <lineage>
        <taxon>Eukaryota</taxon>
        <taxon>Metazoa</taxon>
        <taxon>Ecdysozoa</taxon>
        <taxon>Nematoda</taxon>
        <taxon>Chromadorea</taxon>
        <taxon>Rhabditida</taxon>
        <taxon>Tylenchina</taxon>
        <taxon>Tylenchomorpha</taxon>
        <taxon>Sphaerularioidea</taxon>
        <taxon>Anguinidae</taxon>
        <taxon>Anguininae</taxon>
        <taxon>Ditylenchus</taxon>
    </lineage>
</organism>
<keyword evidence="3" id="KW-1185">Reference proteome</keyword>
<dbReference type="Proteomes" id="UP001201812">
    <property type="component" value="Unassembled WGS sequence"/>
</dbReference>
<accession>A0AAD4NIS7</accession>
<feature type="chain" id="PRO_5042235769" evidence="1">
    <location>
        <begin position="20"/>
        <end position="148"/>
    </location>
</feature>
<keyword evidence="1" id="KW-0732">Signal</keyword>
<protein>
    <submittedName>
        <fullName evidence="2">Uncharacterized protein</fullName>
    </submittedName>
</protein>
<evidence type="ECO:0000313" key="3">
    <source>
        <dbReference type="Proteomes" id="UP001201812"/>
    </source>
</evidence>
<comment type="caution">
    <text evidence="2">The sequence shown here is derived from an EMBL/GenBank/DDBJ whole genome shotgun (WGS) entry which is preliminary data.</text>
</comment>
<gene>
    <name evidence="2" type="ORF">DdX_01185</name>
</gene>
<dbReference type="AlphaFoldDB" id="A0AAD4NIS7"/>
<proteinExistence type="predicted"/>